<dbReference type="EMBL" id="LVIE01000165">
    <property type="protein sequence ID" value="OHT24216.1"/>
    <property type="molecule type" value="Genomic_DNA"/>
</dbReference>
<gene>
    <name evidence="2" type="ORF">A3Q29_18960</name>
</gene>
<feature type="signal peptide" evidence="1">
    <location>
        <begin position="1"/>
        <end position="23"/>
    </location>
</feature>
<evidence type="ECO:0000256" key="1">
    <source>
        <dbReference type="SAM" id="SignalP"/>
    </source>
</evidence>
<evidence type="ECO:0000313" key="3">
    <source>
        <dbReference type="Proteomes" id="UP000179588"/>
    </source>
</evidence>
<dbReference type="Pfam" id="PF14903">
    <property type="entry name" value="WG_beta_rep"/>
    <property type="match status" value="1"/>
</dbReference>
<dbReference type="InterPro" id="IPR032774">
    <property type="entry name" value="WG_beta_rep"/>
</dbReference>
<evidence type="ECO:0008006" key="4">
    <source>
        <dbReference type="Google" id="ProtNLM"/>
    </source>
</evidence>
<dbReference type="AlphaFoldDB" id="A0A1S1HS57"/>
<dbReference type="Proteomes" id="UP000179588">
    <property type="component" value="Unassembled WGS sequence"/>
</dbReference>
<protein>
    <recommendedName>
        <fullName evidence="4">WG repeat-containing protein</fullName>
    </recommendedName>
</protein>
<proteinExistence type="predicted"/>
<keyword evidence="3" id="KW-1185">Reference proteome</keyword>
<feature type="chain" id="PRO_5010298412" description="WG repeat-containing protein" evidence="1">
    <location>
        <begin position="24"/>
        <end position="163"/>
    </location>
</feature>
<sequence>MMFNTVTQRLFLLVSVMPSMLLANSLHEQYVQLLEDPEQQLSCFEPDSYYQYCLKNIPHQGLFVIDKQGNKVYQPYYFDNWPDEAKDGVYRIRQGNKIGFADEKTGNIVIEAKYDCAYPFENGKANVGTGCQLETDGEHSWWVGGDWVSIDTHGHVITSSEKP</sequence>
<comment type="caution">
    <text evidence="2">The sequence shown here is derived from an EMBL/GenBank/DDBJ whole genome shotgun (WGS) entry which is preliminary data.</text>
</comment>
<accession>A0A1S1HS57</accession>
<evidence type="ECO:0000313" key="2">
    <source>
        <dbReference type="EMBL" id="OHT24216.1"/>
    </source>
</evidence>
<dbReference type="RefSeq" id="WP_070927767.1">
    <property type="nucleotide sequence ID" value="NZ_VAUE01000001.1"/>
</dbReference>
<dbReference type="OrthoDB" id="343240at2"/>
<keyword evidence="1" id="KW-0732">Signal</keyword>
<organism evidence="2 3">
    <name type="scientific">Providencia stuartii</name>
    <dbReference type="NCBI Taxonomy" id="588"/>
    <lineage>
        <taxon>Bacteria</taxon>
        <taxon>Pseudomonadati</taxon>
        <taxon>Pseudomonadota</taxon>
        <taxon>Gammaproteobacteria</taxon>
        <taxon>Enterobacterales</taxon>
        <taxon>Morganellaceae</taxon>
        <taxon>Providencia</taxon>
    </lineage>
</organism>
<name>A0A1S1HS57_PROST</name>
<reference evidence="2 3" key="1">
    <citation type="submission" date="2016-03" db="EMBL/GenBank/DDBJ databases">
        <title>Genome sequence of Providencia stuartii strain, isolated from the salivary glands of larval Lucilia sericata.</title>
        <authorList>
            <person name="Yuan Y."/>
            <person name="Zhang Y."/>
            <person name="Fu S."/>
            <person name="Crippen T.L."/>
            <person name="Visi D."/>
            <person name="Benbow M.E."/>
            <person name="Allen M."/>
            <person name="Tomberlin J.K."/>
            <person name="Sze S.-H."/>
            <person name="Tarone A.M."/>
        </authorList>
    </citation>
    <scope>NUCLEOTIDE SEQUENCE [LARGE SCALE GENOMIC DNA]</scope>
    <source>
        <strain evidence="2 3">Crippen</strain>
    </source>
</reference>